<protein>
    <submittedName>
        <fullName evidence="1">Uncharacterized protein</fullName>
    </submittedName>
</protein>
<dbReference type="EMBL" id="OX336137">
    <property type="protein sequence ID" value="CAI2718538.1"/>
    <property type="molecule type" value="Genomic_DNA"/>
</dbReference>
<gene>
    <name evidence="1" type="ORF">NSPWAT_1679</name>
</gene>
<evidence type="ECO:0000313" key="1">
    <source>
        <dbReference type="EMBL" id="CAI2718538.1"/>
    </source>
</evidence>
<proteinExistence type="predicted"/>
<keyword evidence="2" id="KW-1185">Reference proteome</keyword>
<dbReference type="Proteomes" id="UP001157733">
    <property type="component" value="Chromosome"/>
</dbReference>
<organism evidence="1 2">
    <name type="scientific">Nitrospina watsonii</name>
    <dbReference type="NCBI Taxonomy" id="1323948"/>
    <lineage>
        <taxon>Bacteria</taxon>
        <taxon>Pseudomonadati</taxon>
        <taxon>Nitrospinota/Tectimicrobiota group</taxon>
        <taxon>Nitrospinota</taxon>
        <taxon>Nitrospinia</taxon>
        <taxon>Nitrospinales</taxon>
        <taxon>Nitrospinaceae</taxon>
        <taxon>Nitrospina</taxon>
    </lineage>
</organism>
<reference evidence="1 2" key="1">
    <citation type="submission" date="2022-09" db="EMBL/GenBank/DDBJ databases">
        <authorList>
            <person name="Kop L."/>
        </authorList>
    </citation>
    <scope>NUCLEOTIDE SEQUENCE [LARGE SCALE GENOMIC DNA]</scope>
    <source>
        <strain evidence="1 2">347</strain>
    </source>
</reference>
<accession>A0ABN8VZ14</accession>
<name>A0ABN8VZ14_9BACT</name>
<sequence>MHAQTSLSQSILESRYQEGDSFFHRRSPGWKILNVCILLGMGRGW</sequence>
<evidence type="ECO:0000313" key="2">
    <source>
        <dbReference type="Proteomes" id="UP001157733"/>
    </source>
</evidence>